<evidence type="ECO:0000313" key="4">
    <source>
        <dbReference type="EMBL" id="KAG9395887.1"/>
    </source>
</evidence>
<dbReference type="Pfam" id="PF00169">
    <property type="entry name" value="PH"/>
    <property type="match status" value="1"/>
</dbReference>
<dbReference type="CDD" id="cd00371">
    <property type="entry name" value="HMA"/>
    <property type="match status" value="1"/>
</dbReference>
<sequence length="648" mass="70609">MPKTSFKFSEIEGIMLSGEGRKADANYSSWKARFFVLTKDAVYYFPITKSKDYSKSVSKGCISLKDSVFLPNHQLPDDVLAMAKKHNKDLDSAFMFGIQEQKKKRVYPILMPDQDTYTGWVYLLQMLFQLEGSASSKAEEKEAEAVEEDSPDEDEDIDIPLEVGPFNDDPFADMGGDGDAAVSEDEEAQEESEVELPEERTVPDPEPESPQQVESAPEPVMPDEPEDEAEPTELSLQDEEPGQPQEEEPESPESGSLLDHVVADDEAAQAEHMTDTDPGSVEYDTMVRDDPFAADAPLMIGEVESSAEEEEASEMEEDGQPDYEEEAQSEPEEQASEVDVEVESEADVEADVQVEFESAVGADATVEVEVDPNAEVGLESEEPPSPEPASPPEEPDHGLGGESEGESDDDESSVPEEPEEETVVEPLPAHDEQQEEHQDYNGDHDSVADSVEPETGDSLGMGDEVPEPDDGAVPESRQSSDPVMEPERQAHEKPKEHREPEAEVEEELDLPAERPPTPPPDFGAEAPPPPTMRPPTPPGPVATLKAPVIGPVSASLPALAGDSIFQTDSKKIVVYVERIKCEMCAQQLEAGLLSVPGVSEVSVNISLRQITISFGLLVANQQLITARLIDMGFMEQAPGDVYIKGSAF</sequence>
<feature type="compositionally biased region" description="Pro residues" evidence="1">
    <location>
        <begin position="513"/>
        <end position="540"/>
    </location>
</feature>
<name>A0A8J6E5K4_9EUKA</name>
<proteinExistence type="predicted"/>
<feature type="compositionally biased region" description="Basic and acidic residues" evidence="1">
    <location>
        <begin position="428"/>
        <end position="447"/>
    </location>
</feature>
<feature type="compositionally biased region" description="Acidic residues" evidence="1">
    <location>
        <begin position="221"/>
        <end position="251"/>
    </location>
</feature>
<dbReference type="SUPFAM" id="SSF55008">
    <property type="entry name" value="HMA, heavy metal-associated domain"/>
    <property type="match status" value="1"/>
</dbReference>
<dbReference type="OrthoDB" id="432719at2759"/>
<keyword evidence="5" id="KW-1185">Reference proteome</keyword>
<dbReference type="AlphaFoldDB" id="A0A8J6E5K4"/>
<dbReference type="CDD" id="cd00821">
    <property type="entry name" value="PH"/>
    <property type="match status" value="1"/>
</dbReference>
<evidence type="ECO:0000256" key="1">
    <source>
        <dbReference type="SAM" id="MobiDB-lite"/>
    </source>
</evidence>
<dbReference type="GO" id="GO:0046872">
    <property type="term" value="F:metal ion binding"/>
    <property type="evidence" value="ECO:0007669"/>
    <property type="project" value="InterPro"/>
</dbReference>
<feature type="compositionally biased region" description="Acidic residues" evidence="1">
    <location>
        <begin position="145"/>
        <end position="159"/>
    </location>
</feature>
<dbReference type="Proteomes" id="UP000717585">
    <property type="component" value="Unassembled WGS sequence"/>
</dbReference>
<dbReference type="InterPro" id="IPR001849">
    <property type="entry name" value="PH_domain"/>
</dbReference>
<dbReference type="InterPro" id="IPR036163">
    <property type="entry name" value="HMA_dom_sf"/>
</dbReference>
<comment type="caution">
    <text evidence="4">The sequence shown here is derived from an EMBL/GenBank/DDBJ whole genome shotgun (WGS) entry which is preliminary data.</text>
</comment>
<organism evidence="4 5">
    <name type="scientific">Carpediemonas membranifera</name>
    <dbReference type="NCBI Taxonomy" id="201153"/>
    <lineage>
        <taxon>Eukaryota</taxon>
        <taxon>Metamonada</taxon>
        <taxon>Carpediemonas-like organisms</taxon>
        <taxon>Carpediemonas</taxon>
    </lineage>
</organism>
<accession>A0A8J6E5K4</accession>
<feature type="region of interest" description="Disordered" evidence="1">
    <location>
        <begin position="138"/>
        <end position="540"/>
    </location>
</feature>
<feature type="compositionally biased region" description="Acidic residues" evidence="1">
    <location>
        <begin position="403"/>
        <end position="423"/>
    </location>
</feature>
<dbReference type="InterPro" id="IPR011993">
    <property type="entry name" value="PH-like_dom_sf"/>
</dbReference>
<dbReference type="PROSITE" id="PS50846">
    <property type="entry name" value="HMA_2"/>
    <property type="match status" value="1"/>
</dbReference>
<evidence type="ECO:0000313" key="5">
    <source>
        <dbReference type="Proteomes" id="UP000717585"/>
    </source>
</evidence>
<dbReference type="EMBL" id="JAHDYR010000007">
    <property type="protein sequence ID" value="KAG9395887.1"/>
    <property type="molecule type" value="Genomic_DNA"/>
</dbReference>
<feature type="domain" description="PH" evidence="2">
    <location>
        <begin position="13"/>
        <end position="129"/>
    </location>
</feature>
<gene>
    <name evidence="4" type="ORF">J8273_2220</name>
</gene>
<dbReference type="Gene3D" id="2.30.29.30">
    <property type="entry name" value="Pleckstrin-homology domain (PH domain)/Phosphotyrosine-binding domain (PTB)"/>
    <property type="match status" value="1"/>
</dbReference>
<feature type="compositionally biased region" description="Acidic residues" evidence="1">
    <location>
        <begin position="305"/>
        <end position="354"/>
    </location>
</feature>
<feature type="compositionally biased region" description="Acidic residues" evidence="1">
    <location>
        <begin position="182"/>
        <end position="196"/>
    </location>
</feature>
<evidence type="ECO:0000259" key="2">
    <source>
        <dbReference type="PROSITE" id="PS50003"/>
    </source>
</evidence>
<dbReference type="InterPro" id="IPR006121">
    <property type="entry name" value="HMA_dom"/>
</dbReference>
<evidence type="ECO:0000259" key="3">
    <source>
        <dbReference type="PROSITE" id="PS50846"/>
    </source>
</evidence>
<feature type="compositionally biased region" description="Acidic residues" evidence="1">
    <location>
        <begin position="366"/>
        <end position="384"/>
    </location>
</feature>
<protein>
    <submittedName>
        <fullName evidence="4">Heavy-metal-associated domain</fullName>
    </submittedName>
</protein>
<dbReference type="PROSITE" id="PS50003">
    <property type="entry name" value="PH_DOMAIN"/>
    <property type="match status" value="1"/>
</dbReference>
<feature type="compositionally biased region" description="Basic and acidic residues" evidence="1">
    <location>
        <begin position="485"/>
        <end position="501"/>
    </location>
</feature>
<reference evidence="4" key="1">
    <citation type="submission" date="2021-05" db="EMBL/GenBank/DDBJ databases">
        <title>A free-living protist that lacks canonical eukaryotic 1 DNA replication and segregation systems.</title>
        <authorList>
            <person name="Salas-Leiva D.E."/>
            <person name="Tromer E.C."/>
            <person name="Curtis B.A."/>
            <person name="Jerlstrom-Hultqvist J."/>
            <person name="Kolisko M."/>
            <person name="Yi Z."/>
            <person name="Salas-Leiva J.S."/>
            <person name="Gallot-Lavallee L."/>
            <person name="Kops G.J.P.L."/>
            <person name="Archibald J.M."/>
            <person name="Simpson A.G.B."/>
            <person name="Roger A.J."/>
        </authorList>
    </citation>
    <scope>NUCLEOTIDE SEQUENCE</scope>
    <source>
        <strain evidence="4">BICM</strain>
    </source>
</reference>
<dbReference type="SUPFAM" id="SSF50729">
    <property type="entry name" value="PH domain-like"/>
    <property type="match status" value="1"/>
</dbReference>
<feature type="domain" description="HMA" evidence="3">
    <location>
        <begin position="570"/>
        <end position="636"/>
    </location>
</feature>
<dbReference type="Gene3D" id="3.30.70.100">
    <property type="match status" value="1"/>
</dbReference>